<reference evidence="2" key="1">
    <citation type="submission" date="2020-02" db="EMBL/GenBank/DDBJ databases">
        <authorList>
            <person name="Meier V. D."/>
        </authorList>
    </citation>
    <scope>NUCLEOTIDE SEQUENCE</scope>
    <source>
        <strain evidence="2">AVDCRST_MAG20</strain>
    </source>
</reference>
<evidence type="ECO:0000313" key="2">
    <source>
        <dbReference type="EMBL" id="CAA9223841.1"/>
    </source>
</evidence>
<feature type="compositionally biased region" description="Low complexity" evidence="1">
    <location>
        <begin position="59"/>
        <end position="70"/>
    </location>
</feature>
<organism evidence="2">
    <name type="scientific">uncultured Acidimicrobiales bacterium</name>
    <dbReference type="NCBI Taxonomy" id="310071"/>
    <lineage>
        <taxon>Bacteria</taxon>
        <taxon>Bacillati</taxon>
        <taxon>Actinomycetota</taxon>
        <taxon>Acidimicrobiia</taxon>
        <taxon>Acidimicrobiales</taxon>
        <taxon>environmental samples</taxon>
    </lineage>
</organism>
<accession>A0A6J4HG53</accession>
<protein>
    <submittedName>
        <fullName evidence="2">NADH-ubiquinone oxidoreductase chain B</fullName>
        <ecNumber evidence="2">1.6.5.3</ecNumber>
    </submittedName>
</protein>
<evidence type="ECO:0000256" key="1">
    <source>
        <dbReference type="SAM" id="MobiDB-lite"/>
    </source>
</evidence>
<proteinExistence type="predicted"/>
<feature type="compositionally biased region" description="Basic and acidic residues" evidence="1">
    <location>
        <begin position="76"/>
        <end position="85"/>
    </location>
</feature>
<feature type="compositionally biased region" description="Basic residues" evidence="1">
    <location>
        <begin position="109"/>
        <end position="126"/>
    </location>
</feature>
<feature type="compositionally biased region" description="Basic residues" evidence="1">
    <location>
        <begin position="170"/>
        <end position="181"/>
    </location>
</feature>
<keyword evidence="2" id="KW-0560">Oxidoreductase</keyword>
<dbReference type="EMBL" id="CADCSY010000035">
    <property type="protein sequence ID" value="CAA9223841.1"/>
    <property type="molecule type" value="Genomic_DNA"/>
</dbReference>
<dbReference type="GO" id="GO:0016491">
    <property type="term" value="F:oxidoreductase activity"/>
    <property type="evidence" value="ECO:0007669"/>
    <property type="project" value="UniProtKB-KW"/>
</dbReference>
<gene>
    <name evidence="2" type="ORF">AVDCRST_MAG20-890</name>
</gene>
<dbReference type="EC" id="1.6.5.3" evidence="2"/>
<feature type="non-terminal residue" evidence="2">
    <location>
        <position position="1"/>
    </location>
</feature>
<feature type="region of interest" description="Disordered" evidence="1">
    <location>
        <begin position="1"/>
        <end position="201"/>
    </location>
</feature>
<sequence length="201" mass="22090">AATGQQHSGTRARGTRAQLLDGDARGRGQVGAPQQRLACVVRPRVLRHRDDADRRRPLRPGSLRHGGLPALAPPGRPDDRRRSGEPEDGPGAAPGVRPDGGAEVGALHGRVRQHRRHVQQLRHRPGRRPDRPGRRVRPRLPAEPRDAAPLDPHAARAHPHRGDHEAPQRERRRGRGPRRGQGRADAGQPLAPAHPRRHAHV</sequence>
<keyword evidence="2" id="KW-0830">Ubiquinone</keyword>
<name>A0A6J4HG53_9ACTN</name>
<dbReference type="AlphaFoldDB" id="A0A6J4HG53"/>
<feature type="compositionally biased region" description="Basic and acidic residues" evidence="1">
    <location>
        <begin position="160"/>
        <end position="169"/>
    </location>
</feature>
<feature type="non-terminal residue" evidence="2">
    <location>
        <position position="201"/>
    </location>
</feature>